<evidence type="ECO:0000313" key="1">
    <source>
        <dbReference type="EMBL" id="SHK89036.1"/>
    </source>
</evidence>
<dbReference type="Proteomes" id="UP000184301">
    <property type="component" value="Unassembled WGS sequence"/>
</dbReference>
<name>A0A1M6W6B1_9FIRM</name>
<organism evidence="1 2">
    <name type="scientific">Hespellia stercorisuis DSM 15480</name>
    <dbReference type="NCBI Taxonomy" id="1121950"/>
    <lineage>
        <taxon>Bacteria</taxon>
        <taxon>Bacillati</taxon>
        <taxon>Bacillota</taxon>
        <taxon>Clostridia</taxon>
        <taxon>Lachnospirales</taxon>
        <taxon>Lachnospiraceae</taxon>
        <taxon>Hespellia</taxon>
    </lineage>
</organism>
<reference evidence="1 2" key="1">
    <citation type="submission" date="2016-11" db="EMBL/GenBank/DDBJ databases">
        <authorList>
            <person name="Jaros S."/>
            <person name="Januszkiewicz K."/>
            <person name="Wedrychowicz H."/>
        </authorList>
    </citation>
    <scope>NUCLEOTIDE SEQUENCE [LARGE SCALE GENOMIC DNA]</scope>
    <source>
        <strain evidence="1 2">DSM 15480</strain>
    </source>
</reference>
<evidence type="ECO:0000313" key="2">
    <source>
        <dbReference type="Proteomes" id="UP000184301"/>
    </source>
</evidence>
<dbReference type="STRING" id="1121950.SAMN02745243_03941"/>
<dbReference type="AlphaFoldDB" id="A0A1M6W6B1"/>
<dbReference type="RefSeq" id="WP_073113192.1">
    <property type="nucleotide sequence ID" value="NZ_FQZY01000103.1"/>
</dbReference>
<dbReference type="EMBL" id="FQZY01000103">
    <property type="protein sequence ID" value="SHK89036.1"/>
    <property type="molecule type" value="Genomic_DNA"/>
</dbReference>
<accession>A0A1M6W6B1</accession>
<sequence length="114" mass="12640">MAGLLGNLFDLNHDGKMSTSEKVAEIDFIMRAAKKAEADKIAAFGRMDETDDDLEVDDEAELGMNTFISCDVDDLDDEQVEALADAGVDMDDWDYMDDDEKMEAMEDAGIDGDW</sequence>
<keyword evidence="2" id="KW-1185">Reference proteome</keyword>
<proteinExistence type="predicted"/>
<protein>
    <submittedName>
        <fullName evidence="1">Uncharacterized protein</fullName>
    </submittedName>
</protein>
<gene>
    <name evidence="1" type="ORF">SAMN02745243_03941</name>
</gene>